<dbReference type="Proteomes" id="UP000001194">
    <property type="component" value="Unassembled WGS sequence"/>
</dbReference>
<gene>
    <name evidence="4" type="ORF">LACBIDRAFT_313185</name>
</gene>
<keyword evidence="1" id="KW-0175">Coiled coil</keyword>
<dbReference type="Gene3D" id="3.40.50.300">
    <property type="entry name" value="P-loop containing nucleotide triphosphate hydrolases"/>
    <property type="match status" value="1"/>
</dbReference>
<dbReference type="SUPFAM" id="SSF52540">
    <property type="entry name" value="P-loop containing nucleoside triphosphate hydrolases"/>
    <property type="match status" value="1"/>
</dbReference>
<organism evidence="5">
    <name type="scientific">Laccaria bicolor (strain S238N-H82 / ATCC MYA-4686)</name>
    <name type="common">Bicoloured deceiver</name>
    <name type="synonym">Laccaria laccata var. bicolor</name>
    <dbReference type="NCBI Taxonomy" id="486041"/>
    <lineage>
        <taxon>Eukaryota</taxon>
        <taxon>Fungi</taxon>
        <taxon>Dikarya</taxon>
        <taxon>Basidiomycota</taxon>
        <taxon>Agaricomycotina</taxon>
        <taxon>Agaricomycetes</taxon>
        <taxon>Agaricomycetidae</taxon>
        <taxon>Agaricales</taxon>
        <taxon>Agaricineae</taxon>
        <taxon>Hydnangiaceae</taxon>
        <taxon>Laccaria</taxon>
    </lineage>
</organism>
<accession>B0DXR1</accession>
<sequence length="656" mass="72853">MAFKETKPAGLIAVMGGTGTGKSSFINAILGKDATDVGHGLESQTSDIKEYDFLMKNGLHVTLVDTPGFNDYTADAGGKSDLVILKEIGAFLKAKYDEDRKFSGILYLHNICDPRVGGSLQRNMTMFKKLCGPDPLKNVVVVTTFWDEIELDHGIELETELKTKDRFFKGLVEGESKFVRSGKFPLGEIPKGPEFLPPVSIVGELVALDPVFVEMQKELAEGKTVEETSAGAELYKELQQLKLQQKRDVIDLNQKIAGIKAENIDDRLARKALEDECKALKGQMKEWETRQLELRSEWVIAIAQLKRERETSAKQRDLELENNRRTKLRSEIELLKTLHAAEILECRSQIQSLLDGNSTDAFRNTQLEKTCEDLKATVADLSLSLTKLRDTNEREAAERSKQLRANAATHKKTLDDLAEARSKIAQLNSQLQASQAAQERTATELGKVRSTLASVKNGAEIELNTVRAALADAEINPIASQNTQDNTASELRERVFLEKVISELSAAHTRCEETESQLRESRNALECKKLELVRSPSPLPKESPRSIATPKLPAINVIPEDDEGGEQSAQSPPSLTDVTAKRPPRPRKTTFLTDLVEPSRQPATPPVHLDSRAQRLRSTAPVLLFLANKTNKQADMRANNRPLSQCRISIRDTCST</sequence>
<protein>
    <submittedName>
        <fullName evidence="4">Predicted protein</fullName>
    </submittedName>
</protein>
<name>B0DXR1_LACBS</name>
<dbReference type="CDD" id="cd00882">
    <property type="entry name" value="Ras_like_GTPase"/>
    <property type="match status" value="1"/>
</dbReference>
<evidence type="ECO:0000256" key="2">
    <source>
        <dbReference type="SAM" id="MobiDB-lite"/>
    </source>
</evidence>
<feature type="coiled-coil region" evidence="1">
    <location>
        <begin position="235"/>
        <end position="338"/>
    </location>
</feature>
<proteinExistence type="predicted"/>
<evidence type="ECO:0000313" key="4">
    <source>
        <dbReference type="EMBL" id="EDR00727.1"/>
    </source>
</evidence>
<dbReference type="RefSeq" id="XP_001888736.1">
    <property type="nucleotide sequence ID" value="XM_001888701.1"/>
</dbReference>
<feature type="region of interest" description="Disordered" evidence="2">
    <location>
        <begin position="535"/>
        <end position="588"/>
    </location>
</feature>
<dbReference type="EMBL" id="DS547147">
    <property type="protein sequence ID" value="EDR00727.1"/>
    <property type="molecule type" value="Genomic_DNA"/>
</dbReference>
<dbReference type="GO" id="GO:0005525">
    <property type="term" value="F:GTP binding"/>
    <property type="evidence" value="ECO:0007669"/>
    <property type="project" value="InterPro"/>
</dbReference>
<evidence type="ECO:0000313" key="5">
    <source>
        <dbReference type="Proteomes" id="UP000001194"/>
    </source>
</evidence>
<dbReference type="AlphaFoldDB" id="B0DXR1"/>
<evidence type="ECO:0000256" key="1">
    <source>
        <dbReference type="SAM" id="Coils"/>
    </source>
</evidence>
<dbReference type="HOGENOM" id="CLU_018003_7_0_1"/>
<dbReference type="Pfam" id="PF01926">
    <property type="entry name" value="MMR_HSR1"/>
    <property type="match status" value="1"/>
</dbReference>
<dbReference type="InterPro" id="IPR027417">
    <property type="entry name" value="P-loop_NTPase"/>
</dbReference>
<dbReference type="GeneID" id="6084371"/>
<dbReference type="InterPro" id="IPR006073">
    <property type="entry name" value="GTP-bd"/>
</dbReference>
<reference evidence="4 5" key="1">
    <citation type="journal article" date="2008" name="Nature">
        <title>The genome of Laccaria bicolor provides insights into mycorrhizal symbiosis.</title>
        <authorList>
            <person name="Martin F."/>
            <person name="Aerts A."/>
            <person name="Ahren D."/>
            <person name="Brun A."/>
            <person name="Danchin E.G.J."/>
            <person name="Duchaussoy F."/>
            <person name="Gibon J."/>
            <person name="Kohler A."/>
            <person name="Lindquist E."/>
            <person name="Pereda V."/>
            <person name="Salamov A."/>
            <person name="Shapiro H.J."/>
            <person name="Wuyts J."/>
            <person name="Blaudez D."/>
            <person name="Buee M."/>
            <person name="Brokstein P."/>
            <person name="Canbaeck B."/>
            <person name="Cohen D."/>
            <person name="Courty P.E."/>
            <person name="Coutinho P.M."/>
            <person name="Delaruelle C."/>
            <person name="Detter J.C."/>
            <person name="Deveau A."/>
            <person name="DiFazio S."/>
            <person name="Duplessis S."/>
            <person name="Fraissinet-Tachet L."/>
            <person name="Lucic E."/>
            <person name="Frey-Klett P."/>
            <person name="Fourrey C."/>
            <person name="Feussner I."/>
            <person name="Gay G."/>
            <person name="Grimwood J."/>
            <person name="Hoegger P.J."/>
            <person name="Jain P."/>
            <person name="Kilaru S."/>
            <person name="Labbe J."/>
            <person name="Lin Y.C."/>
            <person name="Legue V."/>
            <person name="Le Tacon F."/>
            <person name="Marmeisse R."/>
            <person name="Melayah D."/>
            <person name="Montanini B."/>
            <person name="Muratet M."/>
            <person name="Nehls U."/>
            <person name="Niculita-Hirzel H."/>
            <person name="Oudot-Le Secq M.P."/>
            <person name="Peter M."/>
            <person name="Quesneville H."/>
            <person name="Rajashekar B."/>
            <person name="Reich M."/>
            <person name="Rouhier N."/>
            <person name="Schmutz J."/>
            <person name="Yin T."/>
            <person name="Chalot M."/>
            <person name="Henrissat B."/>
            <person name="Kuees U."/>
            <person name="Lucas S."/>
            <person name="Van de Peer Y."/>
            <person name="Podila G.K."/>
            <person name="Polle A."/>
            <person name="Pukkila P.J."/>
            <person name="Richardson P.M."/>
            <person name="Rouze P."/>
            <person name="Sanders I.R."/>
            <person name="Stajich J.E."/>
            <person name="Tunlid A."/>
            <person name="Tuskan G."/>
            <person name="Grigoriev I.V."/>
        </authorList>
    </citation>
    <scope>NUCLEOTIDE SEQUENCE [LARGE SCALE GENOMIC DNA]</scope>
    <source>
        <strain evidence="5">S238N-H82 / ATCC MYA-4686</strain>
    </source>
</reference>
<dbReference type="InParanoid" id="B0DXR1"/>
<feature type="coiled-coil region" evidence="1">
    <location>
        <begin position="364"/>
        <end position="476"/>
    </location>
</feature>
<feature type="domain" description="G" evidence="3">
    <location>
        <begin position="12"/>
        <end position="72"/>
    </location>
</feature>
<dbReference type="STRING" id="486041.B0DXR1"/>
<dbReference type="KEGG" id="lbc:LACBIDRAFT_313185"/>
<feature type="compositionally biased region" description="Polar residues" evidence="2">
    <location>
        <begin position="567"/>
        <end position="577"/>
    </location>
</feature>
<evidence type="ECO:0000259" key="3">
    <source>
        <dbReference type="Pfam" id="PF01926"/>
    </source>
</evidence>
<dbReference type="OrthoDB" id="2114124at2759"/>
<keyword evidence="5" id="KW-1185">Reference proteome</keyword>